<name>A0A9N9NQJ4_9GLOM</name>
<comment type="caution">
    <text evidence="2">The sequence shown here is derived from an EMBL/GenBank/DDBJ whole genome shotgun (WGS) entry which is preliminary data.</text>
</comment>
<proteinExistence type="predicted"/>
<evidence type="ECO:0000313" key="2">
    <source>
        <dbReference type="EMBL" id="CAG8754483.1"/>
    </source>
</evidence>
<sequence length="156" mass="18924">MKTLENKVDSLIETKKKYEKLSQEHEKLKNECEEIIIRMLEESLNNLNNPSPENETTNKKFERLVETKIHISDELIYEFIDKCLEEYNEKQHEKKFESLKLPHIKKNILTFIKEDAYNLTVENTSDFIYRQFKYEDIKGVYVSYYRSKHVNRDHVE</sequence>
<accession>A0A9N9NQJ4</accession>
<protein>
    <submittedName>
        <fullName evidence="2">3316_t:CDS:1</fullName>
    </submittedName>
</protein>
<dbReference type="AlphaFoldDB" id="A0A9N9NQJ4"/>
<feature type="coiled-coil region" evidence="1">
    <location>
        <begin position="1"/>
        <end position="38"/>
    </location>
</feature>
<keyword evidence="3" id="KW-1185">Reference proteome</keyword>
<gene>
    <name evidence="2" type="ORF">DERYTH_LOCUS17199</name>
</gene>
<dbReference type="Proteomes" id="UP000789405">
    <property type="component" value="Unassembled WGS sequence"/>
</dbReference>
<feature type="non-terminal residue" evidence="2">
    <location>
        <position position="1"/>
    </location>
</feature>
<dbReference type="EMBL" id="CAJVPY010015928">
    <property type="protein sequence ID" value="CAG8754483.1"/>
    <property type="molecule type" value="Genomic_DNA"/>
</dbReference>
<evidence type="ECO:0000313" key="3">
    <source>
        <dbReference type="Proteomes" id="UP000789405"/>
    </source>
</evidence>
<reference evidence="2" key="1">
    <citation type="submission" date="2021-06" db="EMBL/GenBank/DDBJ databases">
        <authorList>
            <person name="Kallberg Y."/>
            <person name="Tangrot J."/>
            <person name="Rosling A."/>
        </authorList>
    </citation>
    <scope>NUCLEOTIDE SEQUENCE</scope>
    <source>
        <strain evidence="2">MA453B</strain>
    </source>
</reference>
<evidence type="ECO:0000256" key="1">
    <source>
        <dbReference type="SAM" id="Coils"/>
    </source>
</evidence>
<keyword evidence="1" id="KW-0175">Coiled coil</keyword>
<organism evidence="2 3">
    <name type="scientific">Dentiscutata erythropus</name>
    <dbReference type="NCBI Taxonomy" id="1348616"/>
    <lineage>
        <taxon>Eukaryota</taxon>
        <taxon>Fungi</taxon>
        <taxon>Fungi incertae sedis</taxon>
        <taxon>Mucoromycota</taxon>
        <taxon>Glomeromycotina</taxon>
        <taxon>Glomeromycetes</taxon>
        <taxon>Diversisporales</taxon>
        <taxon>Gigasporaceae</taxon>
        <taxon>Dentiscutata</taxon>
    </lineage>
</organism>